<evidence type="ECO:0008006" key="4">
    <source>
        <dbReference type="Google" id="ProtNLM"/>
    </source>
</evidence>
<evidence type="ECO:0000313" key="3">
    <source>
        <dbReference type="Proteomes" id="UP000590740"/>
    </source>
</evidence>
<protein>
    <recommendedName>
        <fullName evidence="4">Lipoprotein</fullName>
    </recommendedName>
</protein>
<dbReference type="PROSITE" id="PS51257">
    <property type="entry name" value="PROKAR_LIPOPROTEIN"/>
    <property type="match status" value="1"/>
</dbReference>
<comment type="caution">
    <text evidence="2">The sequence shown here is derived from an EMBL/GenBank/DDBJ whole genome shotgun (WGS) entry which is preliminary data.</text>
</comment>
<evidence type="ECO:0000313" key="2">
    <source>
        <dbReference type="EMBL" id="MBB5030626.1"/>
    </source>
</evidence>
<evidence type="ECO:0000256" key="1">
    <source>
        <dbReference type="SAM" id="SignalP"/>
    </source>
</evidence>
<keyword evidence="1" id="KW-0732">Signal</keyword>
<dbReference type="Proteomes" id="UP000590740">
    <property type="component" value="Unassembled WGS sequence"/>
</dbReference>
<feature type="signal peptide" evidence="1">
    <location>
        <begin position="1"/>
        <end position="18"/>
    </location>
</feature>
<organism evidence="2 3">
    <name type="scientific">Prosthecobacter vanneervenii</name>
    <dbReference type="NCBI Taxonomy" id="48466"/>
    <lineage>
        <taxon>Bacteria</taxon>
        <taxon>Pseudomonadati</taxon>
        <taxon>Verrucomicrobiota</taxon>
        <taxon>Verrucomicrobiia</taxon>
        <taxon>Verrucomicrobiales</taxon>
        <taxon>Verrucomicrobiaceae</taxon>
        <taxon>Prosthecobacter</taxon>
    </lineage>
</organism>
<gene>
    <name evidence="2" type="ORF">HNQ65_000180</name>
</gene>
<feature type="chain" id="PRO_5030962934" description="Lipoprotein" evidence="1">
    <location>
        <begin position="19"/>
        <end position="134"/>
    </location>
</feature>
<name>A0A7W7Y6S5_9BACT</name>
<dbReference type="EMBL" id="JACHIG010000001">
    <property type="protein sequence ID" value="MBB5030626.1"/>
    <property type="molecule type" value="Genomic_DNA"/>
</dbReference>
<sequence length="134" mass="14505">MKRLSFLLPALAVMASLAACTPTDNTFGSYGPVAGKYMPIVPAYYDASACHPEFVGPAGEYCRLPAQRGAFHYLLHDPAKPLRQPLKARTWKYTNLMPTQWGSPIFVTTCKTAPVRKQSSAVANAQAATTAATR</sequence>
<accession>A0A7W7Y6S5</accession>
<reference evidence="2 3" key="1">
    <citation type="submission" date="2020-08" db="EMBL/GenBank/DDBJ databases">
        <title>Genomic Encyclopedia of Type Strains, Phase IV (KMG-IV): sequencing the most valuable type-strain genomes for metagenomic binning, comparative biology and taxonomic classification.</title>
        <authorList>
            <person name="Goeker M."/>
        </authorList>
    </citation>
    <scope>NUCLEOTIDE SEQUENCE [LARGE SCALE GENOMIC DNA]</scope>
    <source>
        <strain evidence="2 3">DSM 12252</strain>
    </source>
</reference>
<proteinExistence type="predicted"/>
<dbReference type="AlphaFoldDB" id="A0A7W7Y6S5"/>
<dbReference type="RefSeq" id="WP_184337450.1">
    <property type="nucleotide sequence ID" value="NZ_JACHIG010000001.1"/>
</dbReference>
<keyword evidence="3" id="KW-1185">Reference proteome</keyword>